<keyword evidence="1" id="KW-1133">Transmembrane helix</keyword>
<evidence type="ECO:0000256" key="1">
    <source>
        <dbReference type="SAM" id="Phobius"/>
    </source>
</evidence>
<dbReference type="RefSeq" id="WP_369344929.1">
    <property type="nucleotide sequence ID" value="NZ_CP129674.1"/>
</dbReference>
<dbReference type="KEGG" id="baqk:QN215_04640"/>
<protein>
    <submittedName>
        <fullName evidence="2">LPXTG cell wall anchor domain-containing protein</fullName>
    </submittedName>
</protein>
<organism evidence="2">
    <name type="scientific">Bifidobacterium aquikefiricola</name>
    <dbReference type="NCBI Taxonomy" id="3059038"/>
    <lineage>
        <taxon>Bacteria</taxon>
        <taxon>Bacillati</taxon>
        <taxon>Actinomycetota</taxon>
        <taxon>Actinomycetes</taxon>
        <taxon>Bifidobacteriales</taxon>
        <taxon>Bifidobacteriaceae</taxon>
        <taxon>Bifidobacterium</taxon>
    </lineage>
</organism>
<gene>
    <name evidence="2" type="ORF">QN215_04640</name>
</gene>
<dbReference type="EMBL" id="CP129674">
    <property type="protein sequence ID" value="XDS45393.1"/>
    <property type="molecule type" value="Genomic_DNA"/>
</dbReference>
<accession>A0AB39U8Q8</accession>
<dbReference type="AlphaFoldDB" id="A0AB39U8Q8"/>
<evidence type="ECO:0000313" key="2">
    <source>
        <dbReference type="EMBL" id="XDS45393.1"/>
    </source>
</evidence>
<feature type="transmembrane region" description="Helical" evidence="1">
    <location>
        <begin position="80"/>
        <end position="100"/>
    </location>
</feature>
<proteinExistence type="predicted"/>
<feature type="transmembrane region" description="Helical" evidence="1">
    <location>
        <begin position="49"/>
        <end position="68"/>
    </location>
</feature>
<reference evidence="2" key="1">
    <citation type="submission" date="2023-07" db="EMBL/GenBank/DDBJ databases">
        <title>Bifidobacterium aquikefiriaerophilum sp. nov. and Bifidobacterium eccum sp. nov., isolated from water kefir.</title>
        <authorList>
            <person name="Breselge S."/>
            <person name="Bellassi P."/>
            <person name="Barcenilla C."/>
            <person name="Alvarez-Ordonez A."/>
            <person name="Morelli L."/>
            <person name="Cotter P.D."/>
        </authorList>
    </citation>
    <scope>NUCLEOTIDE SEQUENCE</scope>
    <source>
        <strain evidence="2">WK041_4_12</strain>
    </source>
</reference>
<dbReference type="NCBIfam" id="TIGR01167">
    <property type="entry name" value="LPXTG_anchor"/>
    <property type="match status" value="1"/>
</dbReference>
<keyword evidence="1" id="KW-0472">Membrane</keyword>
<sequence>MIPAYQFAFAVTRFKEFKSNTDTDGHFMLKVAWPDSARMALPYTGGAKSFVWLPALIMASVMMFAWYVDRKRKDLPLRMAGAVGATSLSAAFGTMINAHIDRIRPTVTRIVDEIHELLQRWFR</sequence>
<name>A0AB39U8Q8_9BIFI</name>
<keyword evidence="1" id="KW-0812">Transmembrane</keyword>